<dbReference type="EMBL" id="LGGP01000275">
    <property type="protein sequence ID" value="KUK79292.1"/>
    <property type="molecule type" value="Genomic_DNA"/>
</dbReference>
<evidence type="ECO:0000259" key="2">
    <source>
        <dbReference type="PROSITE" id="PS51782"/>
    </source>
</evidence>
<dbReference type="GO" id="GO:0004222">
    <property type="term" value="F:metalloendopeptidase activity"/>
    <property type="evidence" value="ECO:0007669"/>
    <property type="project" value="TreeGrafter"/>
</dbReference>
<evidence type="ECO:0000256" key="1">
    <source>
        <dbReference type="ARBA" id="ARBA00022729"/>
    </source>
</evidence>
<organism evidence="3 4">
    <name type="scientific">Mesotoga prima</name>
    <dbReference type="NCBI Taxonomy" id="1184387"/>
    <lineage>
        <taxon>Bacteria</taxon>
        <taxon>Thermotogati</taxon>
        <taxon>Thermotogota</taxon>
        <taxon>Thermotogae</taxon>
        <taxon>Kosmotogales</taxon>
        <taxon>Kosmotogaceae</taxon>
        <taxon>Mesotoga</taxon>
    </lineage>
</organism>
<comment type="caution">
    <text evidence="3">The sequence shown here is derived from an EMBL/GenBank/DDBJ whole genome shotgun (WGS) entry which is preliminary data.</text>
</comment>
<name>A0A101HM07_9BACT</name>
<dbReference type="InterPro" id="IPR018392">
    <property type="entry name" value="LysM"/>
</dbReference>
<dbReference type="Proteomes" id="UP000054092">
    <property type="component" value="Unassembled WGS sequence"/>
</dbReference>
<dbReference type="InterPro" id="IPR011055">
    <property type="entry name" value="Dup_hybrid_motif"/>
</dbReference>
<dbReference type="Pfam" id="PF01476">
    <property type="entry name" value="LysM"/>
    <property type="match status" value="2"/>
</dbReference>
<dbReference type="InterPro" id="IPR050570">
    <property type="entry name" value="Cell_wall_metabolism_enzyme"/>
</dbReference>
<dbReference type="SUPFAM" id="SSF51261">
    <property type="entry name" value="Duplicated hybrid motif"/>
    <property type="match status" value="1"/>
</dbReference>
<dbReference type="InterPro" id="IPR016047">
    <property type="entry name" value="M23ase_b-sheet_dom"/>
</dbReference>
<dbReference type="AlphaFoldDB" id="A0A101HM07"/>
<dbReference type="FunFam" id="2.70.70.10:FF:000006">
    <property type="entry name" value="M23 family peptidase"/>
    <property type="match status" value="1"/>
</dbReference>
<keyword evidence="1" id="KW-0732">Signal</keyword>
<evidence type="ECO:0000313" key="3">
    <source>
        <dbReference type="EMBL" id="KUK79292.1"/>
    </source>
</evidence>
<dbReference type="SMART" id="SM00257">
    <property type="entry name" value="LysM"/>
    <property type="match status" value="2"/>
</dbReference>
<accession>A0A101HM07</accession>
<dbReference type="InterPro" id="IPR036779">
    <property type="entry name" value="LysM_dom_sf"/>
</dbReference>
<feature type="domain" description="LysM" evidence="2">
    <location>
        <begin position="76"/>
        <end position="120"/>
    </location>
</feature>
<dbReference type="PATRIC" id="fig|1184387.3.peg.1891"/>
<dbReference type="PANTHER" id="PTHR21666">
    <property type="entry name" value="PEPTIDASE-RELATED"/>
    <property type="match status" value="1"/>
</dbReference>
<sequence>MNRRVILLFLLSFLLLMTRSFAYFLVTYVVRPGDSIHTISRDLSVSISTIIDFNNIKSANSIKAGDTLKIPQPDGLIYEVQSGDTFEYIAKLFFSPVDELIAANNLRPDSVINPGQRVFIPMSLVNLYQYIPQSTPFRWPIYGVISSDYGWRTHPVSGQPSFHSGLDIAAPEGTPIFAASRGTVVFAGVNGGYGNMVEIQHDNGYVTRYGHMSRISVYVGQRVDTGSLIGRVGSTGVSTGPHVHFEVRDPKTNTMNPLSMLPTRDLMYVIRREDDGTAAGGK</sequence>
<dbReference type="Gene3D" id="3.10.350.10">
    <property type="entry name" value="LysM domain"/>
    <property type="match status" value="2"/>
</dbReference>
<proteinExistence type="predicted"/>
<evidence type="ECO:0000313" key="4">
    <source>
        <dbReference type="Proteomes" id="UP000054092"/>
    </source>
</evidence>
<gene>
    <name evidence="3" type="ORF">XD94_1421</name>
</gene>
<dbReference type="Pfam" id="PF01551">
    <property type="entry name" value="Peptidase_M23"/>
    <property type="match status" value="1"/>
</dbReference>
<protein>
    <submittedName>
        <fullName evidence="3">Metalloendopeptidase-like membrane protein</fullName>
    </submittedName>
</protein>
<dbReference type="PANTHER" id="PTHR21666:SF289">
    <property type="entry name" value="L-ALA--D-GLU ENDOPEPTIDASE"/>
    <property type="match status" value="1"/>
</dbReference>
<dbReference type="PROSITE" id="PS51782">
    <property type="entry name" value="LYSM"/>
    <property type="match status" value="2"/>
</dbReference>
<reference evidence="4" key="1">
    <citation type="journal article" date="2015" name="MBio">
        <title>Genome-Resolved Metagenomic Analysis Reveals Roles for Candidate Phyla and Other Microbial Community Members in Biogeochemical Transformations in Oil Reservoirs.</title>
        <authorList>
            <person name="Hu P."/>
            <person name="Tom L."/>
            <person name="Singh A."/>
            <person name="Thomas B.C."/>
            <person name="Baker B.J."/>
            <person name="Piceno Y.M."/>
            <person name="Andersen G.L."/>
            <person name="Banfield J.F."/>
        </authorList>
    </citation>
    <scope>NUCLEOTIDE SEQUENCE [LARGE SCALE GENOMIC DNA]</scope>
</reference>
<dbReference type="CDD" id="cd00118">
    <property type="entry name" value="LysM"/>
    <property type="match status" value="2"/>
</dbReference>
<dbReference type="Gene3D" id="2.70.70.10">
    <property type="entry name" value="Glucose Permease (Domain IIA)"/>
    <property type="match status" value="1"/>
</dbReference>
<feature type="domain" description="LysM" evidence="2">
    <location>
        <begin position="26"/>
        <end position="70"/>
    </location>
</feature>
<dbReference type="CDD" id="cd12797">
    <property type="entry name" value="M23_peptidase"/>
    <property type="match status" value="1"/>
</dbReference>